<evidence type="ECO:0000259" key="8">
    <source>
        <dbReference type="PROSITE" id="PS51837"/>
    </source>
</evidence>
<dbReference type="GO" id="GO:0005634">
    <property type="term" value="C:nucleus"/>
    <property type="evidence" value="ECO:0007669"/>
    <property type="project" value="TreeGrafter"/>
</dbReference>
<dbReference type="GO" id="GO:0008270">
    <property type="term" value="F:zinc ion binding"/>
    <property type="evidence" value="ECO:0007669"/>
    <property type="project" value="TreeGrafter"/>
</dbReference>
<comment type="similarity">
    <text evidence="4">Belongs to the CDIP1/LITAF family.</text>
</comment>
<reference evidence="9" key="3">
    <citation type="submission" date="2025-09" db="UniProtKB">
        <authorList>
            <consortium name="Ensembl"/>
        </authorList>
    </citation>
    <scope>IDENTIFICATION</scope>
</reference>
<dbReference type="PANTHER" id="PTHR23292">
    <property type="entry name" value="LIPOPOLYSACCHARIDE-INDUCED TUMOR NECROSIS FACTOR-ALPHA FACTOR"/>
    <property type="match status" value="1"/>
</dbReference>
<dbReference type="GO" id="GO:0098560">
    <property type="term" value="C:cytoplasmic side of late endosome membrane"/>
    <property type="evidence" value="ECO:0007669"/>
    <property type="project" value="TreeGrafter"/>
</dbReference>
<comment type="subcellular location">
    <subcellularLocation>
        <location evidence="1">Endosome membrane</location>
        <topology evidence="1">Peripheral membrane protein</topology>
        <orientation evidence="1">Cytoplasmic side</orientation>
    </subcellularLocation>
    <subcellularLocation>
        <location evidence="2">Late endosome membrane</location>
    </subcellularLocation>
    <subcellularLocation>
        <location evidence="3">Lysosome membrane</location>
        <topology evidence="3">Peripheral membrane protein</topology>
        <orientation evidence="3">Cytoplasmic side</orientation>
    </subcellularLocation>
</comment>
<dbReference type="PANTHER" id="PTHR23292:SF46">
    <property type="entry name" value="LIPOPOLYSACCHARIDE-INDUCED TUMOR NECROSIS FACTOR-ALPHA FACTOR HOMOLOG"/>
    <property type="match status" value="1"/>
</dbReference>
<dbReference type="AlphaFoldDB" id="A0AAY5K5E4"/>
<feature type="domain" description="LITAF" evidence="8">
    <location>
        <begin position="116"/>
        <end position="199"/>
    </location>
</feature>
<keyword evidence="5" id="KW-0479">Metal-binding</keyword>
<evidence type="ECO:0000256" key="5">
    <source>
        <dbReference type="ARBA" id="ARBA00022723"/>
    </source>
</evidence>
<dbReference type="GO" id="GO:0098574">
    <property type="term" value="C:cytoplasmic side of lysosomal membrane"/>
    <property type="evidence" value="ECO:0007669"/>
    <property type="project" value="TreeGrafter"/>
</dbReference>
<dbReference type="PROSITE" id="PS51837">
    <property type="entry name" value="LITAF"/>
    <property type="match status" value="1"/>
</dbReference>
<evidence type="ECO:0000256" key="2">
    <source>
        <dbReference type="ARBA" id="ARBA00004414"/>
    </source>
</evidence>
<organism evidence="9 10">
    <name type="scientific">Esox lucius</name>
    <name type="common">Northern pike</name>
    <dbReference type="NCBI Taxonomy" id="8010"/>
    <lineage>
        <taxon>Eukaryota</taxon>
        <taxon>Metazoa</taxon>
        <taxon>Chordata</taxon>
        <taxon>Craniata</taxon>
        <taxon>Vertebrata</taxon>
        <taxon>Euteleostomi</taxon>
        <taxon>Actinopterygii</taxon>
        <taxon>Neopterygii</taxon>
        <taxon>Teleostei</taxon>
        <taxon>Protacanthopterygii</taxon>
        <taxon>Esociformes</taxon>
        <taxon>Esocidae</taxon>
        <taxon>Esox</taxon>
    </lineage>
</organism>
<dbReference type="Pfam" id="PF10601">
    <property type="entry name" value="zf-LITAF-like"/>
    <property type="match status" value="1"/>
</dbReference>
<dbReference type="GeneTree" id="ENSGT00940000155366"/>
<dbReference type="InterPro" id="IPR037519">
    <property type="entry name" value="LITAF_fam"/>
</dbReference>
<proteinExistence type="inferred from homology"/>
<evidence type="ECO:0000313" key="9">
    <source>
        <dbReference type="Ensembl" id="ENSELUP00000083425.1"/>
    </source>
</evidence>
<keyword evidence="10" id="KW-1185">Reference proteome</keyword>
<evidence type="ECO:0000256" key="1">
    <source>
        <dbReference type="ARBA" id="ARBA00004125"/>
    </source>
</evidence>
<name>A0AAY5K5E4_ESOLU</name>
<evidence type="ECO:0000256" key="6">
    <source>
        <dbReference type="ARBA" id="ARBA00022833"/>
    </source>
</evidence>
<accession>A0AAY5K5E4</accession>
<evidence type="ECO:0000256" key="3">
    <source>
        <dbReference type="ARBA" id="ARBA00004630"/>
    </source>
</evidence>
<evidence type="ECO:0000313" key="10">
    <source>
        <dbReference type="Proteomes" id="UP000265140"/>
    </source>
</evidence>
<dbReference type="Proteomes" id="UP000265140">
    <property type="component" value="Chromosome 9"/>
</dbReference>
<dbReference type="Ensembl" id="ENSELUT00000089452.1">
    <property type="protein sequence ID" value="ENSELUP00000083425.1"/>
    <property type="gene ID" value="ENSELUG00000041880.1"/>
</dbReference>
<dbReference type="InterPro" id="IPR006629">
    <property type="entry name" value="LITAF"/>
</dbReference>
<reference evidence="9" key="2">
    <citation type="submission" date="2025-08" db="UniProtKB">
        <authorList>
            <consortium name="Ensembl"/>
        </authorList>
    </citation>
    <scope>IDENTIFICATION</scope>
</reference>
<evidence type="ECO:0000256" key="7">
    <source>
        <dbReference type="ARBA" id="ARBA00023136"/>
    </source>
</evidence>
<dbReference type="SMART" id="SM00714">
    <property type="entry name" value="LITAF"/>
    <property type="match status" value="1"/>
</dbReference>
<keyword evidence="7" id="KW-0472">Membrane</keyword>
<keyword evidence="6" id="KW-0862">Zinc</keyword>
<protein>
    <recommendedName>
        <fullName evidence="8">LITAF domain-containing protein</fullName>
    </recommendedName>
</protein>
<sequence length="200" mass="21713">LTSTLPTPSTYPIHLTSTLPTQSISPLHFLFICHPPHPICLYLLACLSLTHTVSLSLTYSLTDSIVNGQYRPPQDISYPPYPVPSVDYGIGGASQPRVNPPTTGAGVAPSANAPVITQVVVLQQQLPSNVSGQMKCPHCQIEVVTETTHTPGTHTWMLCLTLGILLCWPCCFIPFCVKSCQDVKHHCPNCKNVIHIHKAT</sequence>
<reference evidence="9 10" key="1">
    <citation type="submission" date="2020-02" db="EMBL/GenBank/DDBJ databases">
        <title>Esox lucius (northern pike) genome, fEsoLuc1, primary haplotype.</title>
        <authorList>
            <person name="Myers G."/>
            <person name="Karagic N."/>
            <person name="Meyer A."/>
            <person name="Pippel M."/>
            <person name="Reichard M."/>
            <person name="Winkler S."/>
            <person name="Tracey A."/>
            <person name="Sims Y."/>
            <person name="Howe K."/>
            <person name="Rhie A."/>
            <person name="Formenti G."/>
            <person name="Durbin R."/>
            <person name="Fedrigo O."/>
            <person name="Jarvis E.D."/>
        </authorList>
    </citation>
    <scope>NUCLEOTIDE SEQUENCE [LARGE SCALE GENOMIC DNA]</scope>
</reference>
<evidence type="ECO:0000256" key="4">
    <source>
        <dbReference type="ARBA" id="ARBA00005975"/>
    </source>
</evidence>